<protein>
    <recommendedName>
        <fullName evidence="3">Protein PHLOEM PROTEIN 2-LIKE A9-like</fullName>
    </recommendedName>
</protein>
<dbReference type="PANTHER" id="PTHR48478">
    <property type="entry name" value="LECTIN-LIKE"/>
    <property type="match status" value="1"/>
</dbReference>
<dbReference type="Proteomes" id="UP001177140">
    <property type="component" value="Unassembled WGS sequence"/>
</dbReference>
<proteinExistence type="predicted"/>
<accession>A0AA41RSH7</accession>
<evidence type="ECO:0008006" key="3">
    <source>
        <dbReference type="Google" id="ProtNLM"/>
    </source>
</evidence>
<organism evidence="1 2">
    <name type="scientific">Papaver nudicaule</name>
    <name type="common">Iceland poppy</name>
    <dbReference type="NCBI Taxonomy" id="74823"/>
    <lineage>
        <taxon>Eukaryota</taxon>
        <taxon>Viridiplantae</taxon>
        <taxon>Streptophyta</taxon>
        <taxon>Embryophyta</taxon>
        <taxon>Tracheophyta</taxon>
        <taxon>Spermatophyta</taxon>
        <taxon>Magnoliopsida</taxon>
        <taxon>Ranunculales</taxon>
        <taxon>Papaveraceae</taxon>
        <taxon>Papaveroideae</taxon>
        <taxon>Papaver</taxon>
    </lineage>
</organism>
<dbReference type="Pfam" id="PF14299">
    <property type="entry name" value="PP2"/>
    <property type="match status" value="1"/>
</dbReference>
<dbReference type="EMBL" id="JAJJMA010051791">
    <property type="protein sequence ID" value="MCL7026032.1"/>
    <property type="molecule type" value="Genomic_DNA"/>
</dbReference>
<sequence length="185" mass="21573">MNSDPHYKAYKKVPGKREEFRIKPWELSVVWGNDKRYWNVPDSKDTRRDPHIELLQVCWLEVTGSIKLRDFAKPGKYSVSFRIGKKKDAFGWSVDMPVYVMAKIGKKGKYTVRRAHVARKDDSADFEIPEGAPLQIEIPNPDDYREDEELHFGLYEVWKGRWKGGLQIYEAIVKPAETSIQIRSS</sequence>
<dbReference type="InterPro" id="IPR025886">
    <property type="entry name" value="PP2-like"/>
</dbReference>
<name>A0AA41RSH7_PAPNU</name>
<gene>
    <name evidence="1" type="ORF">MKW94_002003</name>
</gene>
<dbReference type="AlphaFoldDB" id="A0AA41RSH7"/>
<comment type="caution">
    <text evidence="1">The sequence shown here is derived from an EMBL/GenBank/DDBJ whole genome shotgun (WGS) entry which is preliminary data.</text>
</comment>
<dbReference type="GO" id="GO:0030246">
    <property type="term" value="F:carbohydrate binding"/>
    <property type="evidence" value="ECO:0007669"/>
    <property type="project" value="InterPro"/>
</dbReference>
<dbReference type="InterPro" id="IPR052147">
    <property type="entry name" value="PP2-like/Lectin"/>
</dbReference>
<dbReference type="PANTHER" id="PTHR48478:SF1">
    <property type="entry name" value="LECTIN-LIKE"/>
    <property type="match status" value="1"/>
</dbReference>
<reference evidence="1" key="1">
    <citation type="submission" date="2022-03" db="EMBL/GenBank/DDBJ databases">
        <title>A functionally conserved STORR gene fusion in Papaver species that diverged 16.8 million years ago.</title>
        <authorList>
            <person name="Catania T."/>
        </authorList>
    </citation>
    <scope>NUCLEOTIDE SEQUENCE</scope>
    <source>
        <strain evidence="1">S-191538</strain>
    </source>
</reference>
<evidence type="ECO:0000313" key="2">
    <source>
        <dbReference type="Proteomes" id="UP001177140"/>
    </source>
</evidence>
<keyword evidence="2" id="KW-1185">Reference proteome</keyword>
<evidence type="ECO:0000313" key="1">
    <source>
        <dbReference type="EMBL" id="MCL7026032.1"/>
    </source>
</evidence>